<feature type="domain" description="AP2/ERF" evidence="7">
    <location>
        <begin position="1255"/>
        <end position="1313"/>
    </location>
</feature>
<dbReference type="InterPro" id="IPR016177">
    <property type="entry name" value="DNA-bd_dom_sf"/>
</dbReference>
<dbReference type="GeneID" id="7451764"/>
<evidence type="ECO:0000313" key="9">
    <source>
        <dbReference type="Proteomes" id="UP000001449"/>
    </source>
</evidence>
<feature type="compositionally biased region" description="Basic residues" evidence="6">
    <location>
        <begin position="1343"/>
        <end position="1356"/>
    </location>
</feature>
<dbReference type="SMART" id="SM00380">
    <property type="entry name" value="AP2"/>
    <property type="match status" value="1"/>
</dbReference>
<dbReference type="OMA" id="WAHLILY"/>
<dbReference type="PaxDb" id="35128-Thaps22620"/>
<keyword evidence="3" id="KW-0238">DNA-binding</keyword>
<keyword evidence="4" id="KW-0804">Transcription</keyword>
<dbReference type="InterPro" id="IPR036955">
    <property type="entry name" value="AP2/ERF_dom_sf"/>
</dbReference>
<evidence type="ECO:0000256" key="2">
    <source>
        <dbReference type="ARBA" id="ARBA00023015"/>
    </source>
</evidence>
<feature type="region of interest" description="Disordered" evidence="6">
    <location>
        <begin position="1328"/>
        <end position="1376"/>
    </location>
</feature>
<proteinExistence type="predicted"/>
<dbReference type="InterPro" id="IPR001471">
    <property type="entry name" value="AP2/ERF_dom"/>
</dbReference>
<comment type="subcellular location">
    <subcellularLocation>
        <location evidence="1">Nucleus</location>
    </subcellularLocation>
</comment>
<dbReference type="GO" id="GO:0003700">
    <property type="term" value="F:DNA-binding transcription factor activity"/>
    <property type="evidence" value="ECO:0007669"/>
    <property type="project" value="InterPro"/>
</dbReference>
<evidence type="ECO:0000256" key="5">
    <source>
        <dbReference type="ARBA" id="ARBA00023242"/>
    </source>
</evidence>
<name>B8C252_THAPS</name>
<evidence type="ECO:0000256" key="4">
    <source>
        <dbReference type="ARBA" id="ARBA00023163"/>
    </source>
</evidence>
<dbReference type="GO" id="GO:0003677">
    <property type="term" value="F:DNA binding"/>
    <property type="evidence" value="ECO:0007669"/>
    <property type="project" value="UniProtKB-KW"/>
</dbReference>
<dbReference type="GO" id="GO:0005634">
    <property type="term" value="C:nucleus"/>
    <property type="evidence" value="ECO:0007669"/>
    <property type="project" value="UniProtKB-SubCell"/>
</dbReference>
<evidence type="ECO:0000259" key="7">
    <source>
        <dbReference type="PROSITE" id="PS51032"/>
    </source>
</evidence>
<organism evidence="8 9">
    <name type="scientific">Thalassiosira pseudonana</name>
    <name type="common">Marine diatom</name>
    <name type="synonym">Cyclotella nana</name>
    <dbReference type="NCBI Taxonomy" id="35128"/>
    <lineage>
        <taxon>Eukaryota</taxon>
        <taxon>Sar</taxon>
        <taxon>Stramenopiles</taxon>
        <taxon>Ochrophyta</taxon>
        <taxon>Bacillariophyta</taxon>
        <taxon>Coscinodiscophyceae</taxon>
        <taxon>Thalassiosirophycidae</taxon>
        <taxon>Thalassiosirales</taxon>
        <taxon>Thalassiosiraceae</taxon>
        <taxon>Thalassiosira</taxon>
    </lineage>
</organism>
<feature type="region of interest" description="Disordered" evidence="6">
    <location>
        <begin position="1058"/>
        <end position="1097"/>
    </location>
</feature>
<keyword evidence="2" id="KW-0805">Transcription regulation</keyword>
<keyword evidence="9" id="KW-1185">Reference proteome</keyword>
<evidence type="ECO:0000256" key="1">
    <source>
        <dbReference type="ARBA" id="ARBA00004123"/>
    </source>
</evidence>
<gene>
    <name evidence="8" type="ORF">THAPSDRAFT_22620</name>
</gene>
<sequence>MATNNKDNDEPQHELLSKYFLNRLGLISDEIDWPNTDEEVNEAAEAITSDVHGSGDGPTSWRMRDVVTSILKENGVMCGLDSTDDAGGISGGEGQATANEAVAIDAVLAPLLPSSVGTIQGDEAAGIKLNVKQVQQAFSAAAFAVVRGDGRRVMDMKKPAPTTGAAKTHLYEPPLIQAMESIRTARIHSLNKAASGNAVPAFLKKNNTIPWFHVPITQPANVVSGVLVPPPTGTGIGSTAAGEGTQSLGAKLNTAAKEVVKKDDGKTKKEGSGPTLKPKLSLKRPASGGAIASTSFPESKKIKAEKVVSSSTPSKSKNKNEGADAKGKKVVTPIKRRARPVPECMSGSTFVTLPYSAKSPSRGTTSASTAVDAEHRAVVSRAILCASAAVAFQGLTPGCESGGGETTCGDASMTEGKPDTVQSDNAERKQKKVWEIDLSDVPQNDGGVIKGATEGMIKAKPNSKKETPTTMETVLAQAQTIGKRVIDQATGAARRSDRRREFRIDMALSRERRGVTNVDGGGKFLVALAQSLPLVVSNPFSIVVSGTDSEKADSVDMDTDDEANILLAKGSVCKKEEDAEWTNACLPRMMDILKTGSGHAILHDMEWNNRSHRVAGILQNLALPAEAAPLSSVRGLPNYGPHLIITASGSDFEEFASVFAQLGHDLCVVKKTSDGPNRADDSFATDSDDVVLRVLPYHGTALRRRRLRKHFGGLSPSPDSPRCFLGGLPESPYHVILTSFSAFVEDYAHFCQIPFQAVVVDEGMGLLGASHSDPNGKLGKVWNSGMWNNADSGAGVGSGPSSAAWDFSKDDGGVSANGNDHTGSGGKLLVGLTARHRILIASKMHVQSQWQVYKASVPSVLAFLSPQFMDVVRDDWERSKVFLCEPSMSYVQKLIAKSVVVYSGDSCISGADDMITLSLKSMNGGIPSSGNVACSDFYDDDVTKKTTVPKKFANAWFRQGSRVRIELEKNACDPILTAVKLQQAKGLVCEEIATASSMTASGAAGTVTGPSAYRTAVRCGRTFSSISGLRQHIVSAHAPAGTWMCRVCDEDCGTSQGRSHHEKSCGVEDDTPGHIAPAATTGSKRGRSRGRGPEKKEVKNIAAAGLQHDKENDGSTRVPGYKGVWARNDGKSFFVKAGDNVVLDEKSQTLLFTSAEEAGKQYDRLIMKTGRGKGWEEDELNFKADGSRIIHEDEPSSASAGKNADMQSAAASASSIVPALSVVNIKNLPKDVKPLLRDPNQKSRSGGNTKRYIYAYRGVCRQSRKGTDRWQSQISFNGCNHYLGTFDSEWDAAAVYAWAHLILYGEEATKKVAKDGEEAVAAFNQQQKDIAEGKIPFPDPSPPKKKRKPGAPKKKREVTVAEKTAESGGDVESEVDVGTSDATMAEKMATSTAATSPAKRAVPYTSFHLKKKTPTSLHGWNRIKTECAKMLSSGTKGTSKAILLSTRKEVATIGNETLLGNIPDRLATGPKTFLQSIVSFGNSFKCMPTCVSLIGSAPLVLPRKCALLIGLTASDFSWTVEEFMLASQQAGASNASTSAVDLMKEFGKVGTNQSFRSMVLSSPCILGQASAESQRVYSSIRIRNTMGMTVDRVDCNIAGPERSCSEMAAKIEHLPTQYTNFQFTACNEDDIVTLNGMRIFGSMGAFPLKNGDICGVGARVFVFIEHYS</sequence>
<feature type="compositionally biased region" description="Basic and acidic residues" evidence="6">
    <location>
        <begin position="318"/>
        <end position="327"/>
    </location>
</feature>
<dbReference type="Proteomes" id="UP000001449">
    <property type="component" value="Chromosome 5"/>
</dbReference>
<reference evidence="8 9" key="2">
    <citation type="journal article" date="2008" name="Nature">
        <title>The Phaeodactylum genome reveals the evolutionary history of diatom genomes.</title>
        <authorList>
            <person name="Bowler C."/>
            <person name="Allen A.E."/>
            <person name="Badger J.H."/>
            <person name="Grimwood J."/>
            <person name="Jabbari K."/>
            <person name="Kuo A."/>
            <person name="Maheswari U."/>
            <person name="Martens C."/>
            <person name="Maumus F."/>
            <person name="Otillar R.P."/>
            <person name="Rayko E."/>
            <person name="Salamov A."/>
            <person name="Vandepoele K."/>
            <person name="Beszteri B."/>
            <person name="Gruber A."/>
            <person name="Heijde M."/>
            <person name="Katinka M."/>
            <person name="Mock T."/>
            <person name="Valentin K."/>
            <person name="Verret F."/>
            <person name="Berges J.A."/>
            <person name="Brownlee C."/>
            <person name="Cadoret J.P."/>
            <person name="Chiovitti A."/>
            <person name="Choi C.J."/>
            <person name="Coesel S."/>
            <person name="De Martino A."/>
            <person name="Detter J.C."/>
            <person name="Durkin C."/>
            <person name="Falciatore A."/>
            <person name="Fournet J."/>
            <person name="Haruta M."/>
            <person name="Huysman M.J."/>
            <person name="Jenkins B.D."/>
            <person name="Jiroutova K."/>
            <person name="Jorgensen R.E."/>
            <person name="Joubert Y."/>
            <person name="Kaplan A."/>
            <person name="Kroger N."/>
            <person name="Kroth P.G."/>
            <person name="La Roche J."/>
            <person name="Lindquist E."/>
            <person name="Lommer M."/>
            <person name="Martin-Jezequel V."/>
            <person name="Lopez P.J."/>
            <person name="Lucas S."/>
            <person name="Mangogna M."/>
            <person name="McGinnis K."/>
            <person name="Medlin L.K."/>
            <person name="Montsant A."/>
            <person name="Oudot-Le Secq M.P."/>
            <person name="Napoli C."/>
            <person name="Obornik M."/>
            <person name="Parker M.S."/>
            <person name="Petit J.L."/>
            <person name="Porcel B.M."/>
            <person name="Poulsen N."/>
            <person name="Robison M."/>
            <person name="Rychlewski L."/>
            <person name="Rynearson T.A."/>
            <person name="Schmutz J."/>
            <person name="Shapiro H."/>
            <person name="Siaut M."/>
            <person name="Stanley M."/>
            <person name="Sussman M.R."/>
            <person name="Taylor A.R."/>
            <person name="Vardi A."/>
            <person name="von Dassow P."/>
            <person name="Vyverman W."/>
            <person name="Willis A."/>
            <person name="Wyrwicz L.S."/>
            <person name="Rokhsar D.S."/>
            <person name="Weissenbach J."/>
            <person name="Armbrust E.V."/>
            <person name="Green B.R."/>
            <person name="Van de Peer Y."/>
            <person name="Grigoriev I.V."/>
        </authorList>
    </citation>
    <scope>NUCLEOTIDE SEQUENCE [LARGE SCALE GENOMIC DNA]</scope>
    <source>
        <strain evidence="8 9">CCMP1335</strain>
    </source>
</reference>
<dbReference type="Gene3D" id="3.30.730.10">
    <property type="entry name" value="AP2/ERF domain"/>
    <property type="match status" value="1"/>
</dbReference>
<feature type="compositionally biased region" description="Basic and acidic residues" evidence="6">
    <location>
        <begin position="259"/>
        <end position="271"/>
    </location>
</feature>
<dbReference type="HOGENOM" id="CLU_241922_0_0_1"/>
<keyword evidence="5" id="KW-0539">Nucleus</keyword>
<dbReference type="PROSITE" id="PS51032">
    <property type="entry name" value="AP2_ERF"/>
    <property type="match status" value="1"/>
</dbReference>
<evidence type="ECO:0000313" key="8">
    <source>
        <dbReference type="EMBL" id="EED91884.1"/>
    </source>
</evidence>
<feature type="region of interest" description="Disordered" evidence="6">
    <location>
        <begin position="259"/>
        <end position="329"/>
    </location>
</feature>
<dbReference type="RefSeq" id="XP_002290132.1">
    <property type="nucleotide sequence ID" value="XM_002290096.1"/>
</dbReference>
<evidence type="ECO:0000256" key="6">
    <source>
        <dbReference type="SAM" id="MobiDB-lite"/>
    </source>
</evidence>
<dbReference type="SUPFAM" id="SSF54171">
    <property type="entry name" value="DNA-binding domain"/>
    <property type="match status" value="1"/>
</dbReference>
<dbReference type="eggNOG" id="ENOG502SJGN">
    <property type="taxonomic scope" value="Eukaryota"/>
</dbReference>
<dbReference type="EMBL" id="CM000642">
    <property type="protein sequence ID" value="EED91884.1"/>
    <property type="molecule type" value="Genomic_DNA"/>
</dbReference>
<protein>
    <recommendedName>
        <fullName evidence="7">AP2/ERF domain-containing protein</fullName>
    </recommendedName>
</protein>
<accession>B8C252</accession>
<reference evidence="8 9" key="1">
    <citation type="journal article" date="2004" name="Science">
        <title>The genome of the diatom Thalassiosira pseudonana: ecology, evolution, and metabolism.</title>
        <authorList>
            <person name="Armbrust E.V."/>
            <person name="Berges J.A."/>
            <person name="Bowler C."/>
            <person name="Green B.R."/>
            <person name="Martinez D."/>
            <person name="Putnam N.H."/>
            <person name="Zhou S."/>
            <person name="Allen A.E."/>
            <person name="Apt K.E."/>
            <person name="Bechner M."/>
            <person name="Brzezinski M.A."/>
            <person name="Chaal B.K."/>
            <person name="Chiovitti A."/>
            <person name="Davis A.K."/>
            <person name="Demarest M.S."/>
            <person name="Detter J.C."/>
            <person name="Glavina T."/>
            <person name="Goodstein D."/>
            <person name="Hadi M.Z."/>
            <person name="Hellsten U."/>
            <person name="Hildebrand M."/>
            <person name="Jenkins B.D."/>
            <person name="Jurka J."/>
            <person name="Kapitonov V.V."/>
            <person name="Kroger N."/>
            <person name="Lau W.W."/>
            <person name="Lane T.W."/>
            <person name="Larimer F.W."/>
            <person name="Lippmeier J.C."/>
            <person name="Lucas S."/>
            <person name="Medina M."/>
            <person name="Montsant A."/>
            <person name="Obornik M."/>
            <person name="Parker M.S."/>
            <person name="Palenik B."/>
            <person name="Pazour G.J."/>
            <person name="Richardson P.M."/>
            <person name="Rynearson T.A."/>
            <person name="Saito M.A."/>
            <person name="Schwartz D.C."/>
            <person name="Thamatrakoln K."/>
            <person name="Valentin K."/>
            <person name="Vardi A."/>
            <person name="Wilkerson F.P."/>
            <person name="Rokhsar D.S."/>
        </authorList>
    </citation>
    <scope>NUCLEOTIDE SEQUENCE [LARGE SCALE GENOMIC DNA]</scope>
    <source>
        <strain evidence="8 9">CCMP1335</strain>
    </source>
</reference>
<dbReference type="InParanoid" id="B8C252"/>
<dbReference type="KEGG" id="tps:THAPSDRAFT_22620"/>
<evidence type="ECO:0000256" key="3">
    <source>
        <dbReference type="ARBA" id="ARBA00023125"/>
    </source>
</evidence>